<sequence>MDHKLLYTTLTLLVSYIFLRCILRKDLRDKEGHPIPPGPPFRFPFLPRYPELILHKWTKKYGPIYSVWMGNQLFVVLNEPTVVRDLLALNGANFSSRWNYFMKNQTILKGGAITATPYNDTWRKHRRIANTILASKAVEGYTATLDYEAHMLIRSLYHETKQGEVPVNPARYVGRYVLNNMLSVTFGTRTGSVADPLVKRALPLGMEFMRLTGPWSNAVDFIKPLQWIPTRTRSRGRKLRQDFLDVYGAMVRLVKERMDSGEDVPDCLVKSLLAFEKEEQLSWTDMCMLTTAFATGGSHSTSGTIQWFLALMPSHPDVQTKAHQELDRVVGRSRWPTPEDEPRLPYVRAIVKEVLRCHSPFWMATPHCSDADFVYRGMYIPANTVMMLNCYSLHHNEERYVDPFEFNPDRFIDDNLSSAESSKQSNPMDRDHWAFGAGRRICPGMPVAEKEIFLAVSRLLWAFCIGAVPGKPPCLEEYDGNSGRTPLPFEVHLVPRHDQVGAVLDAKEEEIPTGLVWTDDIDFKLA</sequence>
<evidence type="ECO:0000256" key="8">
    <source>
        <dbReference type="ARBA" id="ARBA00022989"/>
    </source>
</evidence>
<dbReference type="PANTHER" id="PTHR46300">
    <property type="entry name" value="P450, PUTATIVE (EUROFUNG)-RELATED-RELATED"/>
    <property type="match status" value="1"/>
</dbReference>
<comment type="subcellular location">
    <subcellularLocation>
        <location evidence="2">Membrane</location>
    </subcellularLocation>
</comment>
<evidence type="ECO:0000313" key="18">
    <source>
        <dbReference type="Proteomes" id="UP000814176"/>
    </source>
</evidence>
<evidence type="ECO:0000256" key="9">
    <source>
        <dbReference type="ARBA" id="ARBA00023002"/>
    </source>
</evidence>
<evidence type="ECO:0000313" key="15">
    <source>
        <dbReference type="EMBL" id="KAH9830257.1"/>
    </source>
</evidence>
<dbReference type="PRINTS" id="PR00463">
    <property type="entry name" value="EP450I"/>
</dbReference>
<feature type="binding site" description="axial binding residue" evidence="13">
    <location>
        <position position="442"/>
    </location>
    <ligand>
        <name>heme</name>
        <dbReference type="ChEBI" id="CHEBI:30413"/>
    </ligand>
    <ligandPart>
        <name>Fe</name>
        <dbReference type="ChEBI" id="CHEBI:18248"/>
    </ligandPart>
</feature>
<dbReference type="Pfam" id="PF00067">
    <property type="entry name" value="p450"/>
    <property type="match status" value="1"/>
</dbReference>
<dbReference type="OrthoDB" id="1470350at2759"/>
<dbReference type="AlphaFoldDB" id="A0A4Y9YM61"/>
<dbReference type="EMBL" id="SEKV01000153">
    <property type="protein sequence ID" value="TFY62793.1"/>
    <property type="molecule type" value="Genomic_DNA"/>
</dbReference>
<dbReference type="Gene3D" id="1.10.630.10">
    <property type="entry name" value="Cytochrome P450"/>
    <property type="match status" value="1"/>
</dbReference>
<proteinExistence type="inferred from homology"/>
<dbReference type="RefSeq" id="XP_047773579.1">
    <property type="nucleotide sequence ID" value="XM_047918127.1"/>
</dbReference>
<dbReference type="Proteomes" id="UP000814176">
    <property type="component" value="Unassembled WGS sequence"/>
</dbReference>
<reference evidence="16 17" key="1">
    <citation type="submission" date="2019-01" db="EMBL/GenBank/DDBJ databases">
        <title>Genome sequencing of the rare red list fungi Fomitopsis rosea.</title>
        <authorList>
            <person name="Buettner E."/>
            <person name="Kellner H."/>
        </authorList>
    </citation>
    <scope>NUCLEOTIDE SEQUENCE [LARGE SCALE GENOMIC DNA]</scope>
    <source>
        <strain evidence="16 17">DSM 105464</strain>
    </source>
</reference>
<comment type="cofactor">
    <cofactor evidence="1 13">
        <name>heme</name>
        <dbReference type="ChEBI" id="CHEBI:30413"/>
    </cofactor>
</comment>
<reference evidence="15 18" key="2">
    <citation type="journal article" date="2021" name="Environ. Microbiol.">
        <title>Gene family expansions and transcriptome signatures uncover fungal adaptations to wood decay.</title>
        <authorList>
            <person name="Hage H."/>
            <person name="Miyauchi S."/>
            <person name="Viragh M."/>
            <person name="Drula E."/>
            <person name="Min B."/>
            <person name="Chaduli D."/>
            <person name="Navarro D."/>
            <person name="Favel A."/>
            <person name="Norest M."/>
            <person name="Lesage-Meessen L."/>
            <person name="Balint B."/>
            <person name="Merenyi Z."/>
            <person name="de Eugenio L."/>
            <person name="Morin E."/>
            <person name="Martinez A.T."/>
            <person name="Baldrian P."/>
            <person name="Stursova M."/>
            <person name="Martinez M.J."/>
            <person name="Novotny C."/>
            <person name="Magnuson J.K."/>
            <person name="Spatafora J.W."/>
            <person name="Maurice S."/>
            <person name="Pangilinan J."/>
            <person name="Andreopoulos W."/>
            <person name="LaButti K."/>
            <person name="Hundley H."/>
            <person name="Na H."/>
            <person name="Kuo A."/>
            <person name="Barry K."/>
            <person name="Lipzen A."/>
            <person name="Henrissat B."/>
            <person name="Riley R."/>
            <person name="Ahrendt S."/>
            <person name="Nagy L.G."/>
            <person name="Grigoriev I.V."/>
            <person name="Martin F."/>
            <person name="Rosso M.N."/>
        </authorList>
    </citation>
    <scope>NUCLEOTIDE SEQUENCE [LARGE SCALE GENOMIC DNA]</scope>
    <source>
        <strain evidence="15 18">CIRM-BRFM 1785</strain>
    </source>
</reference>
<evidence type="ECO:0000313" key="17">
    <source>
        <dbReference type="Proteomes" id="UP000298390"/>
    </source>
</evidence>
<gene>
    <name evidence="15" type="ORF">C8Q71DRAFT_370528</name>
    <name evidence="16" type="ORF">EVJ58_g3639</name>
</gene>
<dbReference type="STRING" id="34475.A0A4Y9YM61"/>
<dbReference type="PROSITE" id="PS00086">
    <property type="entry name" value="CYTOCHROME_P450"/>
    <property type="match status" value="1"/>
</dbReference>
<keyword evidence="5 13" id="KW-0349">Heme</keyword>
<evidence type="ECO:0000313" key="16">
    <source>
        <dbReference type="EMBL" id="TFY62793.1"/>
    </source>
</evidence>
<evidence type="ECO:0000256" key="14">
    <source>
        <dbReference type="RuleBase" id="RU000461"/>
    </source>
</evidence>
<keyword evidence="8" id="KW-1133">Transmembrane helix</keyword>
<dbReference type="PANTHER" id="PTHR46300:SF11">
    <property type="entry name" value="OXIDOREDUCTASE, PUTATIVE-RELATED"/>
    <property type="match status" value="1"/>
</dbReference>
<dbReference type="GO" id="GO:0016020">
    <property type="term" value="C:membrane"/>
    <property type="evidence" value="ECO:0007669"/>
    <property type="project" value="UniProtKB-SubCell"/>
</dbReference>
<keyword evidence="10 13" id="KW-0408">Iron</keyword>
<dbReference type="GO" id="GO:0004497">
    <property type="term" value="F:monooxygenase activity"/>
    <property type="evidence" value="ECO:0007669"/>
    <property type="project" value="UniProtKB-KW"/>
</dbReference>
<keyword evidence="11 14" id="KW-0503">Monooxygenase</keyword>
<evidence type="ECO:0000256" key="3">
    <source>
        <dbReference type="ARBA" id="ARBA00005179"/>
    </source>
</evidence>
<organism evidence="16 17">
    <name type="scientific">Rhodofomes roseus</name>
    <dbReference type="NCBI Taxonomy" id="34475"/>
    <lineage>
        <taxon>Eukaryota</taxon>
        <taxon>Fungi</taxon>
        <taxon>Dikarya</taxon>
        <taxon>Basidiomycota</taxon>
        <taxon>Agaricomycotina</taxon>
        <taxon>Agaricomycetes</taxon>
        <taxon>Polyporales</taxon>
        <taxon>Rhodofomes</taxon>
    </lineage>
</organism>
<evidence type="ECO:0000256" key="11">
    <source>
        <dbReference type="ARBA" id="ARBA00023033"/>
    </source>
</evidence>
<keyword evidence="18" id="KW-1185">Reference proteome</keyword>
<dbReference type="InterPro" id="IPR050364">
    <property type="entry name" value="Cytochrome_P450_fung"/>
</dbReference>
<evidence type="ECO:0000256" key="4">
    <source>
        <dbReference type="ARBA" id="ARBA00010617"/>
    </source>
</evidence>
<evidence type="ECO:0000256" key="5">
    <source>
        <dbReference type="ARBA" id="ARBA00022617"/>
    </source>
</evidence>
<keyword evidence="9 14" id="KW-0560">Oxidoreductase</keyword>
<keyword evidence="6" id="KW-0812">Transmembrane</keyword>
<evidence type="ECO:0000256" key="12">
    <source>
        <dbReference type="ARBA" id="ARBA00023136"/>
    </source>
</evidence>
<dbReference type="GeneID" id="71998859"/>
<dbReference type="InterPro" id="IPR001128">
    <property type="entry name" value="Cyt_P450"/>
</dbReference>
<evidence type="ECO:0000256" key="6">
    <source>
        <dbReference type="ARBA" id="ARBA00022692"/>
    </source>
</evidence>
<accession>A0A4Y9YM61</accession>
<dbReference type="SUPFAM" id="SSF48264">
    <property type="entry name" value="Cytochrome P450"/>
    <property type="match status" value="1"/>
</dbReference>
<comment type="pathway">
    <text evidence="3">Secondary metabolite biosynthesis.</text>
</comment>
<dbReference type="GO" id="GO:0016705">
    <property type="term" value="F:oxidoreductase activity, acting on paired donors, with incorporation or reduction of molecular oxygen"/>
    <property type="evidence" value="ECO:0007669"/>
    <property type="project" value="InterPro"/>
</dbReference>
<evidence type="ECO:0000256" key="1">
    <source>
        <dbReference type="ARBA" id="ARBA00001971"/>
    </source>
</evidence>
<comment type="caution">
    <text evidence="16">The sequence shown here is derived from an EMBL/GenBank/DDBJ whole genome shotgun (WGS) entry which is preliminary data.</text>
</comment>
<keyword evidence="12" id="KW-0472">Membrane</keyword>
<dbReference type="PRINTS" id="PR00385">
    <property type="entry name" value="P450"/>
</dbReference>
<dbReference type="Proteomes" id="UP000298390">
    <property type="component" value="Unassembled WGS sequence"/>
</dbReference>
<protein>
    <submittedName>
        <fullName evidence="15">Cytochrome P450</fullName>
    </submittedName>
</protein>
<evidence type="ECO:0000256" key="2">
    <source>
        <dbReference type="ARBA" id="ARBA00004370"/>
    </source>
</evidence>
<dbReference type="InterPro" id="IPR002401">
    <property type="entry name" value="Cyt_P450_E_grp-I"/>
</dbReference>
<comment type="similarity">
    <text evidence="4 14">Belongs to the cytochrome P450 family.</text>
</comment>
<evidence type="ECO:0000256" key="13">
    <source>
        <dbReference type="PIRSR" id="PIRSR602401-1"/>
    </source>
</evidence>
<dbReference type="EMBL" id="JADCUA010000032">
    <property type="protein sequence ID" value="KAH9830257.1"/>
    <property type="molecule type" value="Genomic_DNA"/>
</dbReference>
<dbReference type="InterPro" id="IPR036396">
    <property type="entry name" value="Cyt_P450_sf"/>
</dbReference>
<evidence type="ECO:0000256" key="10">
    <source>
        <dbReference type="ARBA" id="ARBA00023004"/>
    </source>
</evidence>
<dbReference type="GO" id="GO:0020037">
    <property type="term" value="F:heme binding"/>
    <property type="evidence" value="ECO:0007669"/>
    <property type="project" value="InterPro"/>
</dbReference>
<dbReference type="InterPro" id="IPR017972">
    <property type="entry name" value="Cyt_P450_CS"/>
</dbReference>
<dbReference type="CDD" id="cd11065">
    <property type="entry name" value="CYP64-like"/>
    <property type="match status" value="1"/>
</dbReference>
<dbReference type="GO" id="GO:0005506">
    <property type="term" value="F:iron ion binding"/>
    <property type="evidence" value="ECO:0007669"/>
    <property type="project" value="InterPro"/>
</dbReference>
<keyword evidence="7 13" id="KW-0479">Metal-binding</keyword>
<evidence type="ECO:0000256" key="7">
    <source>
        <dbReference type="ARBA" id="ARBA00022723"/>
    </source>
</evidence>
<name>A0A4Y9YM61_9APHY</name>